<evidence type="ECO:0000256" key="10">
    <source>
        <dbReference type="ARBA" id="ARBA00048954"/>
    </source>
</evidence>
<gene>
    <name evidence="14" type="primary">dnaB</name>
    <name evidence="15" type="ORF">COF81_20810</name>
    <name evidence="14" type="ORF">FOS08_18435</name>
</gene>
<comment type="caution">
    <text evidence="14">The sequence shown here is derived from an EMBL/GenBank/DDBJ whole genome shotgun (WGS) entry which is preliminary data.</text>
</comment>
<evidence type="ECO:0000256" key="8">
    <source>
        <dbReference type="ARBA" id="ARBA00023125"/>
    </source>
</evidence>
<evidence type="ECO:0000256" key="4">
    <source>
        <dbReference type="ARBA" id="ARBA00022741"/>
    </source>
</evidence>
<dbReference type="PANTHER" id="PTHR30153">
    <property type="entry name" value="REPLICATIVE DNA HELICASE DNAB"/>
    <property type="match status" value="1"/>
</dbReference>
<dbReference type="InterPro" id="IPR016136">
    <property type="entry name" value="DNA_helicase_N/primase_C"/>
</dbReference>
<dbReference type="GO" id="GO:0016787">
    <property type="term" value="F:hydrolase activity"/>
    <property type="evidence" value="ECO:0007669"/>
    <property type="project" value="UniProtKB-KW"/>
</dbReference>
<protein>
    <recommendedName>
        <fullName evidence="11 12">Replicative DNA helicase</fullName>
        <ecNumber evidence="11 12">5.6.2.3</ecNumber>
    </recommendedName>
</protein>
<dbReference type="GO" id="GO:0003677">
    <property type="term" value="F:DNA binding"/>
    <property type="evidence" value="ECO:0007669"/>
    <property type="project" value="UniProtKB-UniRule"/>
</dbReference>
<evidence type="ECO:0000256" key="7">
    <source>
        <dbReference type="ARBA" id="ARBA00022840"/>
    </source>
</evidence>
<dbReference type="Proteomes" id="UP000221918">
    <property type="component" value="Unassembled WGS sequence"/>
</dbReference>
<proteinExistence type="inferred from homology"/>
<dbReference type="InterPro" id="IPR027417">
    <property type="entry name" value="P-loop_NTPase"/>
</dbReference>
<evidence type="ECO:0000313" key="14">
    <source>
        <dbReference type="EMBL" id="MDR4327815.1"/>
    </source>
</evidence>
<keyword evidence="6 12" id="KW-0347">Helicase</keyword>
<reference evidence="15 16" key="1">
    <citation type="submission" date="2017-09" db="EMBL/GenBank/DDBJ databases">
        <title>Large-scale bioinformatics analysis of Bacillus genomes uncovers conserved roles of natural products in bacterial physiology.</title>
        <authorList>
            <consortium name="Agbiome Team Llc"/>
            <person name="Bleich R.M."/>
            <person name="Grubbs K.J."/>
            <person name="Santa Maria K.C."/>
            <person name="Allen S.E."/>
            <person name="Farag S."/>
            <person name="Shank E.A."/>
            <person name="Bowers A."/>
        </authorList>
    </citation>
    <scope>NUCLEOTIDE SEQUENCE [LARGE SCALE GENOMIC DNA]</scope>
    <source>
        <strain evidence="15 16">AFS037265</strain>
    </source>
</reference>
<dbReference type="NCBIfam" id="NF005240">
    <property type="entry name" value="PRK06749.1"/>
    <property type="match status" value="1"/>
</dbReference>
<comment type="similarity">
    <text evidence="1 12">Belongs to the helicase family. DnaB subfamily.</text>
</comment>
<evidence type="ECO:0000256" key="12">
    <source>
        <dbReference type="RuleBase" id="RU362085"/>
    </source>
</evidence>
<evidence type="ECO:0000256" key="9">
    <source>
        <dbReference type="ARBA" id="ARBA00023235"/>
    </source>
</evidence>
<keyword evidence="2 12" id="KW-0639">Primosome</keyword>
<dbReference type="NCBIfam" id="TIGR00665">
    <property type="entry name" value="DnaB"/>
    <property type="match status" value="1"/>
</dbReference>
<dbReference type="EMBL" id="VLYX01000021">
    <property type="protein sequence ID" value="MDR4327815.1"/>
    <property type="molecule type" value="Genomic_DNA"/>
</dbReference>
<evidence type="ECO:0000313" key="16">
    <source>
        <dbReference type="Proteomes" id="UP000221918"/>
    </source>
</evidence>
<dbReference type="GO" id="GO:0005829">
    <property type="term" value="C:cytosol"/>
    <property type="evidence" value="ECO:0007669"/>
    <property type="project" value="TreeGrafter"/>
</dbReference>
<dbReference type="FunFam" id="3.40.50.300:FF:000351">
    <property type="entry name" value="Replicative DNA helicase"/>
    <property type="match status" value="1"/>
</dbReference>
<dbReference type="Gene3D" id="1.10.860.10">
    <property type="entry name" value="DNAb Helicase, Chain A"/>
    <property type="match status" value="1"/>
</dbReference>
<dbReference type="RefSeq" id="WP_097787183.1">
    <property type="nucleotide sequence ID" value="NZ_JARMBS010000033.1"/>
</dbReference>
<keyword evidence="3 12" id="KW-0235">DNA replication</keyword>
<dbReference type="Gene3D" id="3.40.50.300">
    <property type="entry name" value="P-loop containing nucleotide triphosphate hydrolases"/>
    <property type="match status" value="1"/>
</dbReference>
<dbReference type="PROSITE" id="PS51199">
    <property type="entry name" value="SF4_HELICASE"/>
    <property type="match status" value="1"/>
</dbReference>
<evidence type="ECO:0000256" key="6">
    <source>
        <dbReference type="ARBA" id="ARBA00022806"/>
    </source>
</evidence>
<dbReference type="GO" id="GO:0005524">
    <property type="term" value="F:ATP binding"/>
    <property type="evidence" value="ECO:0007669"/>
    <property type="project" value="UniProtKB-UniRule"/>
</dbReference>
<keyword evidence="7 12" id="KW-0067">ATP-binding</keyword>
<dbReference type="Pfam" id="PF00772">
    <property type="entry name" value="DnaB"/>
    <property type="match status" value="1"/>
</dbReference>
<dbReference type="GO" id="GO:0006269">
    <property type="term" value="P:DNA replication, synthesis of primer"/>
    <property type="evidence" value="ECO:0007669"/>
    <property type="project" value="UniProtKB-UniRule"/>
</dbReference>
<dbReference type="AlphaFoldDB" id="A0AAJ1Z1Y9"/>
<keyword evidence="5 12" id="KW-0378">Hydrolase</keyword>
<evidence type="ECO:0000313" key="17">
    <source>
        <dbReference type="Proteomes" id="UP001248134"/>
    </source>
</evidence>
<dbReference type="Pfam" id="PF03796">
    <property type="entry name" value="DnaB_C"/>
    <property type="match status" value="1"/>
</dbReference>
<dbReference type="InterPro" id="IPR036185">
    <property type="entry name" value="DNA_heli_DnaB-like_N_sf"/>
</dbReference>
<organism evidence="14 17">
    <name type="scientific">Bacillus pseudomycoides</name>
    <dbReference type="NCBI Taxonomy" id="64104"/>
    <lineage>
        <taxon>Bacteria</taxon>
        <taxon>Bacillati</taxon>
        <taxon>Bacillota</taxon>
        <taxon>Bacilli</taxon>
        <taxon>Bacillales</taxon>
        <taxon>Bacillaceae</taxon>
        <taxon>Bacillus</taxon>
        <taxon>Bacillus cereus group</taxon>
    </lineage>
</organism>
<evidence type="ECO:0000256" key="11">
    <source>
        <dbReference type="NCBIfam" id="TIGR00665"/>
    </source>
</evidence>
<dbReference type="EC" id="5.6.2.3" evidence="11 12"/>
<evidence type="ECO:0000313" key="15">
    <source>
        <dbReference type="EMBL" id="PHE91930.1"/>
    </source>
</evidence>
<keyword evidence="8 12" id="KW-0238">DNA-binding</keyword>
<dbReference type="InterPro" id="IPR007693">
    <property type="entry name" value="DNA_helicase_DnaB-like_N"/>
</dbReference>
<dbReference type="GO" id="GO:0043139">
    <property type="term" value="F:5'-3' DNA helicase activity"/>
    <property type="evidence" value="ECO:0007669"/>
    <property type="project" value="UniProtKB-EC"/>
</dbReference>
<accession>A0AAJ1Z1Y9</accession>
<dbReference type="GO" id="GO:1990077">
    <property type="term" value="C:primosome complex"/>
    <property type="evidence" value="ECO:0007669"/>
    <property type="project" value="UniProtKB-UniRule"/>
</dbReference>
<feature type="domain" description="SF4 helicase" evidence="13">
    <location>
        <begin position="162"/>
        <end position="428"/>
    </location>
</feature>
<sequence length="428" mass="48438">MSIQNIEAEQTVLGSLLLDGELIKECRLTDQHFSTAVHQAIFKLIRKIEEEGQPLDLVALVSKMEPAFLAQIGGMEYLVNIIESVPTTANFSYYEGLVRNAWKMNQAGSMAHSMCERLLAEKDEKVIGETITRLCELEEVDCTLDFDLKDTLVDLYEELHQDTEELTGIETGFSALNKMTCGLQEGDFVVIGARPSMGKTAFALNIALHAAKSGAAVGLFSLEMSNKQLLKRMVSCLGEVSGKRLKNPKHRFTIEDWGKTSRAFAEIGDLPLGIYDKAGVTTQEIWVQVRKLKRKYGDKKLLVIIDYLQLITGDSKYRGNRFQEMSEISRKLKLLARDLNVCVVALSQLSRGVESRQDKRPLLSDLRETGQIEQDADLIMLMYREDYYEKETEHKDITEIQIAKHRNGPVGMLRLRFLKEFGRFLEDG</sequence>
<evidence type="ECO:0000256" key="2">
    <source>
        <dbReference type="ARBA" id="ARBA00022515"/>
    </source>
</evidence>
<keyword evidence="9" id="KW-0413">Isomerase</keyword>
<dbReference type="SUPFAM" id="SSF48024">
    <property type="entry name" value="N-terminal domain of DnaB helicase"/>
    <property type="match status" value="1"/>
</dbReference>
<evidence type="ECO:0000256" key="1">
    <source>
        <dbReference type="ARBA" id="ARBA00008428"/>
    </source>
</evidence>
<dbReference type="InterPro" id="IPR007692">
    <property type="entry name" value="DNA_helicase_DnaB"/>
</dbReference>
<name>A0AAJ1Z1Y9_9BACI</name>
<evidence type="ECO:0000256" key="3">
    <source>
        <dbReference type="ARBA" id="ARBA00022705"/>
    </source>
</evidence>
<dbReference type="SUPFAM" id="SSF52540">
    <property type="entry name" value="P-loop containing nucleoside triphosphate hydrolases"/>
    <property type="match status" value="1"/>
</dbReference>
<dbReference type="PANTHER" id="PTHR30153:SF2">
    <property type="entry name" value="REPLICATIVE DNA HELICASE"/>
    <property type="match status" value="1"/>
</dbReference>
<dbReference type="InterPro" id="IPR007694">
    <property type="entry name" value="DNA_helicase_DnaB-like_C"/>
</dbReference>
<keyword evidence="4 12" id="KW-0547">Nucleotide-binding</keyword>
<dbReference type="Proteomes" id="UP001248134">
    <property type="component" value="Unassembled WGS sequence"/>
</dbReference>
<evidence type="ECO:0000256" key="5">
    <source>
        <dbReference type="ARBA" id="ARBA00022801"/>
    </source>
</evidence>
<dbReference type="EMBL" id="NUTL01000092">
    <property type="protein sequence ID" value="PHE91930.1"/>
    <property type="molecule type" value="Genomic_DNA"/>
</dbReference>
<comment type="catalytic activity">
    <reaction evidence="10 12">
        <text>ATP + H2O = ADP + phosphate + H(+)</text>
        <dbReference type="Rhea" id="RHEA:13065"/>
        <dbReference type="ChEBI" id="CHEBI:15377"/>
        <dbReference type="ChEBI" id="CHEBI:15378"/>
        <dbReference type="ChEBI" id="CHEBI:30616"/>
        <dbReference type="ChEBI" id="CHEBI:43474"/>
        <dbReference type="ChEBI" id="CHEBI:456216"/>
        <dbReference type="EC" id="5.6.2.3"/>
    </reaction>
</comment>
<dbReference type="CDD" id="cd00984">
    <property type="entry name" value="DnaB_C"/>
    <property type="match status" value="1"/>
</dbReference>
<reference evidence="14" key="2">
    <citation type="submission" date="2019-07" db="EMBL/GenBank/DDBJ databases">
        <title>Phylogenomic Reclassification of ATCC Bacillus Strains and Various Taxa within the Genus Bacillus.</title>
        <authorList>
            <person name="Riojas M.A."/>
            <person name="Frank A.M."/>
            <person name="Fenn S.L."/>
            <person name="King S.P."/>
            <person name="Brower S.M."/>
            <person name="Hazbon M.H."/>
        </authorList>
    </citation>
    <scope>NUCLEOTIDE SEQUENCE</scope>
    <source>
        <strain evidence="14">NR-12239</strain>
    </source>
</reference>
<evidence type="ECO:0000259" key="13">
    <source>
        <dbReference type="PROSITE" id="PS51199"/>
    </source>
</evidence>
<comment type="function">
    <text evidence="12">The main replicative DNA helicase, it participates in initiation and elongation during chromosome replication. Travels ahead of the DNA replisome, separating dsDNA into templates for DNA synthesis. A processive ATP-dependent 5'-3' DNA helicase it has DNA-dependent ATPase activity.</text>
</comment>